<proteinExistence type="predicted"/>
<keyword evidence="4" id="KW-1185">Reference proteome</keyword>
<evidence type="ECO:0000256" key="1">
    <source>
        <dbReference type="ARBA" id="ARBA00023125"/>
    </source>
</evidence>
<dbReference type="EMBL" id="BAAARV010000081">
    <property type="protein sequence ID" value="GAA2376669.1"/>
    <property type="molecule type" value="Genomic_DNA"/>
</dbReference>
<dbReference type="InterPro" id="IPR050109">
    <property type="entry name" value="HTH-type_TetR-like_transc_reg"/>
</dbReference>
<reference evidence="4" key="1">
    <citation type="journal article" date="2019" name="Int. J. Syst. Evol. Microbiol.">
        <title>The Global Catalogue of Microorganisms (GCM) 10K type strain sequencing project: providing services to taxonomists for standard genome sequencing and annotation.</title>
        <authorList>
            <consortium name="The Broad Institute Genomics Platform"/>
            <consortium name="The Broad Institute Genome Sequencing Center for Infectious Disease"/>
            <person name="Wu L."/>
            <person name="Ma J."/>
        </authorList>
    </citation>
    <scope>NUCLEOTIDE SEQUENCE [LARGE SCALE GENOMIC DNA]</scope>
    <source>
        <strain evidence="4">JCM 3272</strain>
    </source>
</reference>
<dbReference type="Pfam" id="PF00440">
    <property type="entry name" value="TetR_N"/>
    <property type="match status" value="1"/>
</dbReference>
<dbReference type="PANTHER" id="PTHR30055:SF223">
    <property type="entry name" value="HTH-TYPE TRANSCRIPTIONAL REGULATOR UIDR"/>
    <property type="match status" value="1"/>
</dbReference>
<dbReference type="Gene3D" id="1.10.357.10">
    <property type="entry name" value="Tetracycline Repressor, domain 2"/>
    <property type="match status" value="1"/>
</dbReference>
<evidence type="ECO:0000259" key="2">
    <source>
        <dbReference type="Pfam" id="PF00440"/>
    </source>
</evidence>
<dbReference type="SUPFAM" id="SSF46689">
    <property type="entry name" value="Homeodomain-like"/>
    <property type="match status" value="1"/>
</dbReference>
<gene>
    <name evidence="3" type="ORF">GCM10010170_080910</name>
</gene>
<accession>A0ABP5UCH6</accession>
<protein>
    <submittedName>
        <fullName evidence="3">TetR/AcrR family transcriptional regulator</fullName>
    </submittedName>
</protein>
<dbReference type="InterPro" id="IPR009057">
    <property type="entry name" value="Homeodomain-like_sf"/>
</dbReference>
<dbReference type="RefSeq" id="WP_344617946.1">
    <property type="nucleotide sequence ID" value="NZ_BAAARV010000081.1"/>
</dbReference>
<dbReference type="InterPro" id="IPR036271">
    <property type="entry name" value="Tet_transcr_reg_TetR-rel_C_sf"/>
</dbReference>
<evidence type="ECO:0000313" key="3">
    <source>
        <dbReference type="EMBL" id="GAA2376669.1"/>
    </source>
</evidence>
<dbReference type="SUPFAM" id="SSF48498">
    <property type="entry name" value="Tetracyclin repressor-like, C-terminal domain"/>
    <property type="match status" value="1"/>
</dbReference>
<evidence type="ECO:0000313" key="4">
    <source>
        <dbReference type="Proteomes" id="UP001501444"/>
    </source>
</evidence>
<dbReference type="Proteomes" id="UP001501444">
    <property type="component" value="Unassembled WGS sequence"/>
</dbReference>
<feature type="domain" description="HTH tetR-type" evidence="2">
    <location>
        <begin position="25"/>
        <end position="58"/>
    </location>
</feature>
<keyword evidence="1" id="KW-0238">DNA-binding</keyword>
<name>A0ABP5UCH6_9ACTN</name>
<dbReference type="PANTHER" id="PTHR30055">
    <property type="entry name" value="HTH-TYPE TRANSCRIPTIONAL REGULATOR RUTR"/>
    <property type="match status" value="1"/>
</dbReference>
<organism evidence="3 4">
    <name type="scientific">Dactylosporangium salmoneum</name>
    <dbReference type="NCBI Taxonomy" id="53361"/>
    <lineage>
        <taxon>Bacteria</taxon>
        <taxon>Bacillati</taxon>
        <taxon>Actinomycetota</taxon>
        <taxon>Actinomycetes</taxon>
        <taxon>Micromonosporales</taxon>
        <taxon>Micromonosporaceae</taxon>
        <taxon>Dactylosporangium</taxon>
    </lineage>
</organism>
<comment type="caution">
    <text evidence="3">The sequence shown here is derived from an EMBL/GenBank/DDBJ whole genome shotgun (WGS) entry which is preliminary data.</text>
</comment>
<sequence>MKPTTSRPYRSPRRAEQARATREAILVAAGRCFAERGYAGTTMQAIATAAEVAVESVYGLAPKAQLLKLAFERALAGDDEPVALAARDGWLSAVALDDQRAMIAEMARYGAPLLLRGAPLARAFLEAASGDEKLGEHWRQLEDDRLTDSRRFVAAVASRGPLRPGVTQESGAIAVWATHNWFSVLCLIDRIGTDEQAHSRWQADILEALLLR</sequence>
<dbReference type="InterPro" id="IPR001647">
    <property type="entry name" value="HTH_TetR"/>
</dbReference>